<evidence type="ECO:0000256" key="1">
    <source>
        <dbReference type="SAM" id="Phobius"/>
    </source>
</evidence>
<sequence>MTLSDSLRSMAKVLKLSRKPDMDEFKLSLRICFLGMIGVGVFGFIIQLISTLIMHSGG</sequence>
<dbReference type="InterPro" id="IPR008158">
    <property type="entry name" value="Translocase_Sec61-g"/>
</dbReference>
<dbReference type="GO" id="GO:0016020">
    <property type="term" value="C:membrane"/>
    <property type="evidence" value="ECO:0007669"/>
    <property type="project" value="InterPro"/>
</dbReference>
<dbReference type="GO" id="GO:0008320">
    <property type="term" value="F:protein transmembrane transporter activity"/>
    <property type="evidence" value="ECO:0007669"/>
    <property type="project" value="InterPro"/>
</dbReference>
<comment type="caution">
    <text evidence="2">The sequence shown here is derived from an EMBL/GenBank/DDBJ whole genome shotgun (WGS) entry which is preliminary data.</text>
</comment>
<keyword evidence="1" id="KW-0812">Transmembrane</keyword>
<dbReference type="Gene3D" id="1.20.5.820">
    <property type="entry name" value="Preprotein translocase SecE subunit"/>
    <property type="match status" value="1"/>
</dbReference>
<dbReference type="InterPro" id="IPR023391">
    <property type="entry name" value="Prot_translocase_SecE_dom_sf"/>
</dbReference>
<dbReference type="AlphaFoldDB" id="A0A523BCQ8"/>
<proteinExistence type="predicted"/>
<organism evidence="2 3">
    <name type="scientific">Thermoproteota archaeon</name>
    <dbReference type="NCBI Taxonomy" id="2056631"/>
    <lineage>
        <taxon>Archaea</taxon>
        <taxon>Thermoproteota</taxon>
    </lineage>
</organism>
<reference evidence="2 3" key="1">
    <citation type="journal article" date="2019" name="Nat. Microbiol.">
        <title>Expanding anaerobic alkane metabolism in the domain of Archaea.</title>
        <authorList>
            <person name="Wang Y."/>
            <person name="Wegener G."/>
            <person name="Hou J."/>
            <person name="Wang F."/>
            <person name="Xiao X."/>
        </authorList>
    </citation>
    <scope>NUCLEOTIDE SEQUENCE [LARGE SCALE GENOMIC DNA]</scope>
    <source>
        <strain evidence="2">WYZ-LMO10</strain>
    </source>
</reference>
<evidence type="ECO:0000313" key="2">
    <source>
        <dbReference type="EMBL" id="TDA38729.1"/>
    </source>
</evidence>
<feature type="transmembrane region" description="Helical" evidence="1">
    <location>
        <begin position="27"/>
        <end position="49"/>
    </location>
</feature>
<accession>A0A523BCQ8</accession>
<protein>
    <submittedName>
        <fullName evidence="2">Protein translocase SEC61 complex subunit gamma</fullName>
    </submittedName>
</protein>
<gene>
    <name evidence="2" type="ORF">DSO08_03730</name>
</gene>
<dbReference type="Proteomes" id="UP000315399">
    <property type="component" value="Unassembled WGS sequence"/>
</dbReference>
<dbReference type="SUPFAM" id="SSF103456">
    <property type="entry name" value="Preprotein translocase SecE subunit"/>
    <property type="match status" value="1"/>
</dbReference>
<keyword evidence="1" id="KW-0472">Membrane</keyword>
<keyword evidence="1" id="KW-1133">Transmembrane helix</keyword>
<dbReference type="EMBL" id="QNVH01000030">
    <property type="protein sequence ID" value="TDA38729.1"/>
    <property type="molecule type" value="Genomic_DNA"/>
</dbReference>
<dbReference type="NCBIfam" id="TIGR00327">
    <property type="entry name" value="secE_euk_arch"/>
    <property type="match status" value="1"/>
</dbReference>
<name>A0A523BCQ8_9CREN</name>
<evidence type="ECO:0000313" key="3">
    <source>
        <dbReference type="Proteomes" id="UP000315399"/>
    </source>
</evidence>